<name>A0A1W0W5V9_SORBI</name>
<dbReference type="Gramene" id="OQU89731">
    <property type="protein sequence ID" value="OQU89731"/>
    <property type="gene ID" value="SORBI_3002G254250"/>
</dbReference>
<evidence type="ECO:0000256" key="1">
    <source>
        <dbReference type="SAM" id="MobiDB-lite"/>
    </source>
</evidence>
<gene>
    <name evidence="2" type="ORF">SORBI_3002G254250</name>
</gene>
<evidence type="ECO:0000313" key="3">
    <source>
        <dbReference type="Proteomes" id="UP000000768"/>
    </source>
</evidence>
<accession>A0A1W0W5V9</accession>
<organism evidence="2 3">
    <name type="scientific">Sorghum bicolor</name>
    <name type="common">Sorghum</name>
    <name type="synonym">Sorghum vulgare</name>
    <dbReference type="NCBI Taxonomy" id="4558"/>
    <lineage>
        <taxon>Eukaryota</taxon>
        <taxon>Viridiplantae</taxon>
        <taxon>Streptophyta</taxon>
        <taxon>Embryophyta</taxon>
        <taxon>Tracheophyta</taxon>
        <taxon>Spermatophyta</taxon>
        <taxon>Magnoliopsida</taxon>
        <taxon>Liliopsida</taxon>
        <taxon>Poales</taxon>
        <taxon>Poaceae</taxon>
        <taxon>PACMAD clade</taxon>
        <taxon>Panicoideae</taxon>
        <taxon>Andropogonodae</taxon>
        <taxon>Andropogoneae</taxon>
        <taxon>Sorghinae</taxon>
        <taxon>Sorghum</taxon>
    </lineage>
</organism>
<evidence type="ECO:0000313" key="2">
    <source>
        <dbReference type="EMBL" id="OQU89731.1"/>
    </source>
</evidence>
<sequence length="137" mass="14991">MPPEWGRRRWLVASRTSPYLRTLFLARRPPWMTAHLRRGRWGRFGSEVSLSPPSSYGSRSKPSSSSSSSMDLDLSPPPSSTFFNSAPPPPTTSPLGLDLRDVVVVKVSMSFWVSALAHVVMVFSACCSTFSSDVAVG</sequence>
<dbReference type="Proteomes" id="UP000000768">
    <property type="component" value="Chromosome 2"/>
</dbReference>
<feature type="compositionally biased region" description="Low complexity" evidence="1">
    <location>
        <begin position="46"/>
        <end position="74"/>
    </location>
</feature>
<dbReference type="EMBL" id="CM000761">
    <property type="protein sequence ID" value="OQU89731.1"/>
    <property type="molecule type" value="Genomic_DNA"/>
</dbReference>
<keyword evidence="3" id="KW-1185">Reference proteome</keyword>
<protein>
    <submittedName>
        <fullName evidence="2">Uncharacterized protein</fullName>
    </submittedName>
</protein>
<dbReference type="InParanoid" id="A0A1W0W5V9"/>
<proteinExistence type="predicted"/>
<dbReference type="AlphaFoldDB" id="A0A1W0W5V9"/>
<feature type="region of interest" description="Disordered" evidence="1">
    <location>
        <begin position="44"/>
        <end position="96"/>
    </location>
</feature>
<reference evidence="3" key="2">
    <citation type="journal article" date="2018" name="Plant J.">
        <title>The Sorghum bicolor reference genome: improved assembly, gene annotations, a transcriptome atlas, and signatures of genome organization.</title>
        <authorList>
            <person name="McCormick R.F."/>
            <person name="Truong S.K."/>
            <person name="Sreedasyam A."/>
            <person name="Jenkins J."/>
            <person name="Shu S."/>
            <person name="Sims D."/>
            <person name="Kennedy M."/>
            <person name="Amirebrahimi M."/>
            <person name="Weers B.D."/>
            <person name="McKinley B."/>
            <person name="Mattison A."/>
            <person name="Morishige D.T."/>
            <person name="Grimwood J."/>
            <person name="Schmutz J."/>
            <person name="Mullet J.E."/>
        </authorList>
    </citation>
    <scope>NUCLEOTIDE SEQUENCE [LARGE SCALE GENOMIC DNA]</scope>
    <source>
        <strain evidence="3">cv. BTx623</strain>
    </source>
</reference>
<reference evidence="2 3" key="1">
    <citation type="journal article" date="2009" name="Nature">
        <title>The Sorghum bicolor genome and the diversification of grasses.</title>
        <authorList>
            <person name="Paterson A.H."/>
            <person name="Bowers J.E."/>
            <person name="Bruggmann R."/>
            <person name="Dubchak I."/>
            <person name="Grimwood J."/>
            <person name="Gundlach H."/>
            <person name="Haberer G."/>
            <person name="Hellsten U."/>
            <person name="Mitros T."/>
            <person name="Poliakov A."/>
            <person name="Schmutz J."/>
            <person name="Spannagl M."/>
            <person name="Tang H."/>
            <person name="Wang X."/>
            <person name="Wicker T."/>
            <person name="Bharti A.K."/>
            <person name="Chapman J."/>
            <person name="Feltus F.A."/>
            <person name="Gowik U."/>
            <person name="Grigoriev I.V."/>
            <person name="Lyons E."/>
            <person name="Maher C.A."/>
            <person name="Martis M."/>
            <person name="Narechania A."/>
            <person name="Otillar R.P."/>
            <person name="Penning B.W."/>
            <person name="Salamov A.A."/>
            <person name="Wang Y."/>
            <person name="Zhang L."/>
            <person name="Carpita N.C."/>
            <person name="Freeling M."/>
            <person name="Gingle A.R."/>
            <person name="Hash C.T."/>
            <person name="Keller B."/>
            <person name="Klein P."/>
            <person name="Kresovich S."/>
            <person name="McCann M.C."/>
            <person name="Ming R."/>
            <person name="Peterson D.G."/>
            <person name="Mehboob-ur-Rahman"/>
            <person name="Ware D."/>
            <person name="Westhoff P."/>
            <person name="Mayer K.F."/>
            <person name="Messing J."/>
            <person name="Rokhsar D.S."/>
        </authorList>
    </citation>
    <scope>NUCLEOTIDE SEQUENCE [LARGE SCALE GENOMIC DNA]</scope>
    <source>
        <strain evidence="3">cv. BTx623</strain>
    </source>
</reference>